<dbReference type="SMART" id="SM00240">
    <property type="entry name" value="FHA"/>
    <property type="match status" value="1"/>
</dbReference>
<evidence type="ECO:0000256" key="2">
    <source>
        <dbReference type="ARBA" id="ARBA00023015"/>
    </source>
</evidence>
<feature type="compositionally biased region" description="Basic and acidic residues" evidence="5">
    <location>
        <begin position="195"/>
        <end position="206"/>
    </location>
</feature>
<evidence type="ECO:0000256" key="3">
    <source>
        <dbReference type="ARBA" id="ARBA00023163"/>
    </source>
</evidence>
<evidence type="ECO:0000313" key="7">
    <source>
        <dbReference type="EMBL" id="TPP66555.1"/>
    </source>
</evidence>
<protein>
    <submittedName>
        <fullName evidence="7">Putative forkhead protein/ forkhead protein domain</fullName>
    </submittedName>
</protein>
<proteinExistence type="predicted"/>
<dbReference type="PANTHER" id="PTHR45881">
    <property type="entry name" value="CHECKPOINT SUPPRESSOR 1-LIKE, ISOFORM A-RELATED"/>
    <property type="match status" value="1"/>
</dbReference>
<dbReference type="Pfam" id="PF00498">
    <property type="entry name" value="FHA"/>
    <property type="match status" value="1"/>
</dbReference>
<feature type="compositionally biased region" description="Polar residues" evidence="5">
    <location>
        <begin position="208"/>
        <end position="231"/>
    </location>
</feature>
<dbReference type="InterPro" id="IPR000253">
    <property type="entry name" value="FHA_dom"/>
</dbReference>
<evidence type="ECO:0000256" key="4">
    <source>
        <dbReference type="ARBA" id="ARBA00023242"/>
    </source>
</evidence>
<evidence type="ECO:0000256" key="5">
    <source>
        <dbReference type="SAM" id="MobiDB-lite"/>
    </source>
</evidence>
<feature type="compositionally biased region" description="Low complexity" evidence="5">
    <location>
        <begin position="177"/>
        <end position="194"/>
    </location>
</feature>
<feature type="compositionally biased region" description="Basic and acidic residues" evidence="5">
    <location>
        <begin position="238"/>
        <end position="247"/>
    </location>
</feature>
<dbReference type="OrthoDB" id="691130at2759"/>
<evidence type="ECO:0000256" key="1">
    <source>
        <dbReference type="ARBA" id="ARBA00004123"/>
    </source>
</evidence>
<dbReference type="PROSITE" id="PS50006">
    <property type="entry name" value="FHA_DOMAIN"/>
    <property type="match status" value="1"/>
</dbReference>
<keyword evidence="2" id="KW-0805">Transcription regulation</keyword>
<dbReference type="SUPFAM" id="SSF49879">
    <property type="entry name" value="SMAD/FHA domain"/>
    <property type="match status" value="1"/>
</dbReference>
<dbReference type="InterPro" id="IPR008984">
    <property type="entry name" value="SMAD_FHA_dom_sf"/>
</dbReference>
<accession>A0A504Z1H0</accession>
<dbReference type="Gene3D" id="2.60.200.20">
    <property type="match status" value="1"/>
</dbReference>
<keyword evidence="4" id="KW-0539">Nucleus</keyword>
<reference evidence="7 8" key="1">
    <citation type="submission" date="2019-04" db="EMBL/GenBank/DDBJ databases">
        <title>Annotation for the trematode Fasciola gigantica.</title>
        <authorList>
            <person name="Choi Y.-J."/>
        </authorList>
    </citation>
    <scope>NUCLEOTIDE SEQUENCE [LARGE SCALE GENOMIC DNA]</scope>
    <source>
        <strain evidence="7">Uganda_cow_1</strain>
    </source>
</reference>
<comment type="caution">
    <text evidence="7">The sequence shown here is derived from an EMBL/GenBank/DDBJ whole genome shotgun (WGS) entry which is preliminary data.</text>
</comment>
<evidence type="ECO:0000259" key="6">
    <source>
        <dbReference type="PROSITE" id="PS50006"/>
    </source>
</evidence>
<comment type="subcellular location">
    <subcellularLocation>
        <location evidence="1">Nucleus</location>
    </subcellularLocation>
</comment>
<keyword evidence="8" id="KW-1185">Reference proteome</keyword>
<evidence type="ECO:0000313" key="8">
    <source>
        <dbReference type="Proteomes" id="UP000316759"/>
    </source>
</evidence>
<dbReference type="AlphaFoldDB" id="A0A504Z1H0"/>
<gene>
    <name evidence="7" type="ORF">FGIG_07319</name>
</gene>
<feature type="region of interest" description="Disordered" evidence="5">
    <location>
        <begin position="156"/>
        <end position="247"/>
    </location>
</feature>
<organism evidence="7 8">
    <name type="scientific">Fasciola gigantica</name>
    <name type="common">Giant liver fluke</name>
    <dbReference type="NCBI Taxonomy" id="46835"/>
    <lineage>
        <taxon>Eukaryota</taxon>
        <taxon>Metazoa</taxon>
        <taxon>Spiralia</taxon>
        <taxon>Lophotrochozoa</taxon>
        <taxon>Platyhelminthes</taxon>
        <taxon>Trematoda</taxon>
        <taxon>Digenea</taxon>
        <taxon>Plagiorchiida</taxon>
        <taxon>Echinostomata</taxon>
        <taxon>Echinostomatoidea</taxon>
        <taxon>Fasciolidae</taxon>
        <taxon>Fasciola</taxon>
    </lineage>
</organism>
<dbReference type="Proteomes" id="UP000316759">
    <property type="component" value="Unassembled WGS sequence"/>
</dbReference>
<feature type="domain" description="FHA" evidence="6">
    <location>
        <begin position="48"/>
        <end position="99"/>
    </location>
</feature>
<keyword evidence="3" id="KW-0804">Transcription</keyword>
<dbReference type="EMBL" id="SUNJ01001670">
    <property type="protein sequence ID" value="TPP66555.1"/>
    <property type="molecule type" value="Genomic_DNA"/>
</dbReference>
<dbReference type="GO" id="GO:0005634">
    <property type="term" value="C:nucleus"/>
    <property type="evidence" value="ECO:0007669"/>
    <property type="project" value="UniProtKB-SubCell"/>
</dbReference>
<sequence>MVQHFISEYFLSSIFCLSCQIYYYGMCENLCTKISGNKTTFYTSKKIITIGRKGRTPVDLSLDESECVSRKHLEIHRNGDQLFLKCFSKNGIFIDGEFFLDKKTSARLKDRSQIRFPSTKVVLQIEVVLNSDVAGSNAPFSASEFSVLVAQDATPKYSSPLHRSSGPIEDCIGSEDATPTSASSANSTSSYPTSKAKDCPNEDGRFPSRQSDQLNRGSKTFTPSLTFNEHSLPSHPRPIQDTDEHSSLREPLHIRTDLLPTESDLVARAAAVFREILETNGVYGLHEQHNAVQSELAVQHLLPLHFPSGFQTPLSKESINPIAESILNAEHQVHTAASFTSDRAYNDLCRKLFLLHSLDRSRRFRIMTSV</sequence>
<name>A0A504Z1H0_FASGI</name>
<dbReference type="STRING" id="46835.A0A504Z1H0"/>